<dbReference type="SUPFAM" id="SSF57756">
    <property type="entry name" value="Retrovirus zinc finger-like domains"/>
    <property type="match status" value="1"/>
</dbReference>
<accession>A0AAN6TP95</accession>
<dbReference type="Proteomes" id="UP001302602">
    <property type="component" value="Unassembled WGS sequence"/>
</dbReference>
<reference evidence="5" key="1">
    <citation type="journal article" date="2023" name="Mol. Phylogenet. Evol.">
        <title>Genome-scale phylogeny and comparative genomics of the fungal order Sordariales.</title>
        <authorList>
            <person name="Hensen N."/>
            <person name="Bonometti L."/>
            <person name="Westerberg I."/>
            <person name="Brannstrom I.O."/>
            <person name="Guillou S."/>
            <person name="Cros-Aarteil S."/>
            <person name="Calhoun S."/>
            <person name="Haridas S."/>
            <person name="Kuo A."/>
            <person name="Mondo S."/>
            <person name="Pangilinan J."/>
            <person name="Riley R."/>
            <person name="LaButti K."/>
            <person name="Andreopoulos B."/>
            <person name="Lipzen A."/>
            <person name="Chen C."/>
            <person name="Yan M."/>
            <person name="Daum C."/>
            <person name="Ng V."/>
            <person name="Clum A."/>
            <person name="Steindorff A."/>
            <person name="Ohm R.A."/>
            <person name="Martin F."/>
            <person name="Silar P."/>
            <person name="Natvig D.O."/>
            <person name="Lalanne C."/>
            <person name="Gautier V."/>
            <person name="Ament-Velasquez S.L."/>
            <person name="Kruys A."/>
            <person name="Hutchinson M.I."/>
            <person name="Powell A.J."/>
            <person name="Barry K."/>
            <person name="Miller A.N."/>
            <person name="Grigoriev I.V."/>
            <person name="Debuchy R."/>
            <person name="Gladieux P."/>
            <person name="Hiltunen Thoren M."/>
            <person name="Johannesson H."/>
        </authorList>
    </citation>
    <scope>NUCLEOTIDE SEQUENCE</scope>
    <source>
        <strain evidence="5">CBS 731.68</strain>
    </source>
</reference>
<name>A0AAN6TP95_9PEZI</name>
<evidence type="ECO:0000313" key="6">
    <source>
        <dbReference type="Proteomes" id="UP001302602"/>
    </source>
</evidence>
<evidence type="ECO:0000256" key="2">
    <source>
        <dbReference type="SAM" id="Coils"/>
    </source>
</evidence>
<feature type="compositionally biased region" description="Low complexity" evidence="3">
    <location>
        <begin position="528"/>
        <end position="541"/>
    </location>
</feature>
<evidence type="ECO:0000256" key="1">
    <source>
        <dbReference type="PROSITE-ProRule" id="PRU00047"/>
    </source>
</evidence>
<feature type="compositionally biased region" description="Gly residues" evidence="3">
    <location>
        <begin position="570"/>
        <end position="579"/>
    </location>
</feature>
<feature type="region of interest" description="Disordered" evidence="3">
    <location>
        <begin position="888"/>
        <end position="907"/>
    </location>
</feature>
<evidence type="ECO:0000256" key="3">
    <source>
        <dbReference type="SAM" id="MobiDB-lite"/>
    </source>
</evidence>
<dbReference type="AlphaFoldDB" id="A0AAN6TP95"/>
<keyword evidence="6" id="KW-1185">Reference proteome</keyword>
<dbReference type="GO" id="GO:0008270">
    <property type="term" value="F:zinc ion binding"/>
    <property type="evidence" value="ECO:0007669"/>
    <property type="project" value="UniProtKB-KW"/>
</dbReference>
<dbReference type="EMBL" id="MU853284">
    <property type="protein sequence ID" value="KAK4118107.1"/>
    <property type="molecule type" value="Genomic_DNA"/>
</dbReference>
<evidence type="ECO:0000259" key="4">
    <source>
        <dbReference type="PROSITE" id="PS50158"/>
    </source>
</evidence>
<sequence length="907" mass="99808">MSQPIEFGDISRAAAEAIDGDRLPFLKAFFQECPFTINTDPRVVDIIKEAQDVATPVGQLFIVMNGALEIQKNNADNRLDDAVAKGKERLNATAARSQLFESERDRLRIQLQEYLNTNINLESRITRVTTQLDEANARVQAINTQLQTVTTQKAVFEAQARDAVTQKAQLEAQKTTLEIELQQASATAAATIPLPANPVPEPQNAPPQHPAPQPAPGAQSNIDRLTAAINNLAGSRGGDGNDTNMPHPTPFTGSDMDSVARAQAFRTWRGQITARWNARPQEFLTERAKIIYAAYMLGGAAADGVSHGLAIINANPHNMNVWEWKTGEAFLEHLASRYATVDLAQIAEGRLHELKQKGKFARFTDFLVEFTNLTDMARWDGASRVRALKAKMDSEMLDKVASQINTPADDDFPGWAGMTQKLATNIENAKVLRGIAGPSGNNQNNGNNNNNRNNNGGNAAGGDPMDLDAIKLAVTKLDPAERQRRLDENLCLHCGKPGHRMMQCRSLSRKGDNRGSRDGGRQQGYGQGYNNQGYQGGYPQQTPASFGNYGGSYYGNNGYSQQFVQPRGGAPRGGYGRGGYDQQHLRQFDIPQVNVLNPGFIIPETGSTNGDYNHGVQYSGPHVHWDKGTDNQSENESGASAQLQISAVGSLAKSITLSSYIDLGQCRGKCLPPNVDEQEAPCAVAATPSPYQATVEEVEDEGEPNWEPETNNRLSEAARARRSRHRREWRQRAREREIKKRALTEGPRWTQAPPGARAVMVPNTPSRKPLPSRLAAGSRKPALKPILKRRPLTTPRREKLNAADLRLLSTPNFLLLARQKGVTVMRTTLAELEEAARSAPAIHLPDLPEEFFLDLLKRRGRPEDYTSRLPTEFFTTSSMTRSLTSKLCARSPRKMRPSSSPKLTNPL</sequence>
<feature type="region of interest" description="Disordered" evidence="3">
    <location>
        <begin position="502"/>
        <end position="543"/>
    </location>
</feature>
<dbReference type="GO" id="GO:0003676">
    <property type="term" value="F:nucleic acid binding"/>
    <property type="evidence" value="ECO:0007669"/>
    <property type="project" value="InterPro"/>
</dbReference>
<reference evidence="5" key="2">
    <citation type="submission" date="2023-05" db="EMBL/GenBank/DDBJ databases">
        <authorList>
            <consortium name="Lawrence Berkeley National Laboratory"/>
            <person name="Steindorff A."/>
            <person name="Hensen N."/>
            <person name="Bonometti L."/>
            <person name="Westerberg I."/>
            <person name="Brannstrom I.O."/>
            <person name="Guillou S."/>
            <person name="Cros-Aarteil S."/>
            <person name="Calhoun S."/>
            <person name="Haridas S."/>
            <person name="Kuo A."/>
            <person name="Mondo S."/>
            <person name="Pangilinan J."/>
            <person name="Riley R."/>
            <person name="Labutti K."/>
            <person name="Andreopoulos B."/>
            <person name="Lipzen A."/>
            <person name="Chen C."/>
            <person name="Yanf M."/>
            <person name="Daum C."/>
            <person name="Ng V."/>
            <person name="Clum A."/>
            <person name="Ohm R."/>
            <person name="Martin F."/>
            <person name="Silar P."/>
            <person name="Natvig D."/>
            <person name="Lalanne C."/>
            <person name="Gautier V."/>
            <person name="Ament-Velasquez S.L."/>
            <person name="Kruys A."/>
            <person name="Hutchinson M.I."/>
            <person name="Powell A.J."/>
            <person name="Barry K."/>
            <person name="Miller A.N."/>
            <person name="Grigoriev I.V."/>
            <person name="Debuchy R."/>
            <person name="Gladieux P."/>
            <person name="Thoren M.H."/>
            <person name="Johannesson H."/>
        </authorList>
    </citation>
    <scope>NUCLEOTIDE SEQUENCE</scope>
    <source>
        <strain evidence="5">CBS 731.68</strain>
    </source>
</reference>
<dbReference type="RefSeq" id="XP_062641880.1">
    <property type="nucleotide sequence ID" value="XM_062791578.1"/>
</dbReference>
<protein>
    <recommendedName>
        <fullName evidence="4">CCHC-type domain-containing protein</fullName>
    </recommendedName>
</protein>
<feature type="region of interest" description="Disordered" evidence="3">
    <location>
        <begin position="434"/>
        <end position="464"/>
    </location>
</feature>
<evidence type="ECO:0000313" key="5">
    <source>
        <dbReference type="EMBL" id="KAK4118107.1"/>
    </source>
</evidence>
<dbReference type="GeneID" id="87828347"/>
<keyword evidence="1" id="KW-0862">Zinc</keyword>
<gene>
    <name evidence="5" type="ORF">N657DRAFT_638276</name>
</gene>
<proteinExistence type="predicted"/>
<feature type="region of interest" description="Disordered" evidence="3">
    <location>
        <begin position="747"/>
        <end position="778"/>
    </location>
</feature>
<feature type="region of interest" description="Disordered" evidence="3">
    <location>
        <begin position="193"/>
        <end position="219"/>
    </location>
</feature>
<dbReference type="InterPro" id="IPR036875">
    <property type="entry name" value="Znf_CCHC_sf"/>
</dbReference>
<feature type="region of interest" description="Disordered" evidence="3">
    <location>
        <begin position="560"/>
        <end position="581"/>
    </location>
</feature>
<dbReference type="InterPro" id="IPR001878">
    <property type="entry name" value="Znf_CCHC"/>
</dbReference>
<feature type="compositionally biased region" description="Low complexity" evidence="3">
    <location>
        <begin position="440"/>
        <end position="457"/>
    </location>
</feature>
<feature type="compositionally biased region" description="Low complexity" evidence="3">
    <location>
        <begin position="897"/>
        <end position="907"/>
    </location>
</feature>
<feature type="compositionally biased region" description="Basic and acidic residues" evidence="3">
    <location>
        <begin position="509"/>
        <end position="520"/>
    </location>
</feature>
<comment type="caution">
    <text evidence="5">The sequence shown here is derived from an EMBL/GenBank/DDBJ whole genome shotgun (WGS) entry which is preliminary data.</text>
</comment>
<feature type="coiled-coil region" evidence="2">
    <location>
        <begin position="65"/>
        <end position="187"/>
    </location>
</feature>
<organism evidence="5 6">
    <name type="scientific">Parathielavia appendiculata</name>
    <dbReference type="NCBI Taxonomy" id="2587402"/>
    <lineage>
        <taxon>Eukaryota</taxon>
        <taxon>Fungi</taxon>
        <taxon>Dikarya</taxon>
        <taxon>Ascomycota</taxon>
        <taxon>Pezizomycotina</taxon>
        <taxon>Sordariomycetes</taxon>
        <taxon>Sordariomycetidae</taxon>
        <taxon>Sordariales</taxon>
        <taxon>Chaetomiaceae</taxon>
        <taxon>Parathielavia</taxon>
    </lineage>
</organism>
<keyword evidence="1" id="KW-0863">Zinc-finger</keyword>
<dbReference type="SMART" id="SM00343">
    <property type="entry name" value="ZnF_C2HC"/>
    <property type="match status" value="1"/>
</dbReference>
<feature type="domain" description="CCHC-type" evidence="4">
    <location>
        <begin position="491"/>
        <end position="506"/>
    </location>
</feature>
<keyword evidence="1" id="KW-0479">Metal-binding</keyword>
<feature type="compositionally biased region" description="Pro residues" evidence="3">
    <location>
        <begin position="195"/>
        <end position="215"/>
    </location>
</feature>
<dbReference type="PROSITE" id="PS50158">
    <property type="entry name" value="ZF_CCHC"/>
    <property type="match status" value="1"/>
</dbReference>
<keyword evidence="2" id="KW-0175">Coiled coil</keyword>